<dbReference type="EMBL" id="PEYO01000022">
    <property type="protein sequence ID" value="PIU03153.1"/>
    <property type="molecule type" value="Genomic_DNA"/>
</dbReference>
<reference evidence="14" key="1">
    <citation type="submission" date="2017-09" db="EMBL/GenBank/DDBJ databases">
        <title>Depth-based differentiation of microbial function through sediment-hosted aquifers and enrichment of novel symbionts in the deep terrestrial subsurface.</title>
        <authorList>
            <person name="Probst A.J."/>
            <person name="Ladd B."/>
            <person name="Jarett J.K."/>
            <person name="Geller-Mcgrath D.E."/>
            <person name="Sieber C.M.K."/>
            <person name="Emerson J.B."/>
            <person name="Anantharaman K."/>
            <person name="Thomas B.C."/>
            <person name="Malmstrom R."/>
            <person name="Stieglmeier M."/>
            <person name="Klingl A."/>
            <person name="Woyke T."/>
            <person name="Ryan C.M."/>
            <person name="Banfield J.F."/>
        </authorList>
    </citation>
    <scope>NUCLEOTIDE SEQUENCE [LARGE SCALE GENOMIC DNA]</scope>
</reference>
<comment type="pathway">
    <text evidence="10">Cell wall biogenesis; peptidoglycan biosynthesis.</text>
</comment>
<evidence type="ECO:0000259" key="11">
    <source>
        <dbReference type="Pfam" id="PF03033"/>
    </source>
</evidence>
<keyword evidence="9 10" id="KW-0961">Cell wall biogenesis/degradation</keyword>
<dbReference type="GO" id="GO:0005886">
    <property type="term" value="C:plasma membrane"/>
    <property type="evidence" value="ECO:0007669"/>
    <property type="project" value="UniProtKB-SubCell"/>
</dbReference>
<dbReference type="GO" id="GO:0051991">
    <property type="term" value="F:UDP-N-acetyl-D-glucosamine:N-acetylmuramoyl-L-alanyl-D-glutamyl-meso-2,6-diaminopimelyl-D-alanyl-D-alanine-diphosphoundecaprenol 4-beta-N-acetylglucosaminlytransferase activity"/>
    <property type="evidence" value="ECO:0007669"/>
    <property type="project" value="RHEA"/>
</dbReference>
<evidence type="ECO:0000313" key="13">
    <source>
        <dbReference type="EMBL" id="PIU03153.1"/>
    </source>
</evidence>
<dbReference type="Proteomes" id="UP000228996">
    <property type="component" value="Unassembled WGS sequence"/>
</dbReference>
<keyword evidence="6 10" id="KW-0573">Peptidoglycan synthesis</keyword>
<dbReference type="GO" id="GO:0050511">
    <property type="term" value="F:undecaprenyldiphospho-muramoylpentapeptide beta-N-acetylglucosaminyltransferase activity"/>
    <property type="evidence" value="ECO:0007669"/>
    <property type="project" value="UniProtKB-UniRule"/>
</dbReference>
<dbReference type="CDD" id="cd03785">
    <property type="entry name" value="GT28_MurG"/>
    <property type="match status" value="1"/>
</dbReference>
<keyword evidence="3 10" id="KW-0328">Glycosyltransferase</keyword>
<comment type="similarity">
    <text evidence="10">Belongs to the glycosyltransferase 28 family. MurG subfamily.</text>
</comment>
<dbReference type="Pfam" id="PF03033">
    <property type="entry name" value="Glyco_transf_28"/>
    <property type="match status" value="1"/>
</dbReference>
<evidence type="ECO:0000259" key="12">
    <source>
        <dbReference type="Pfam" id="PF04101"/>
    </source>
</evidence>
<dbReference type="PANTHER" id="PTHR21015">
    <property type="entry name" value="UDP-N-ACETYLGLUCOSAMINE--N-ACETYLMURAMYL-(PENTAPEPTIDE) PYROPHOSPHORYL-UNDECAPRENOL N-ACETYLGLUCOSAMINE TRANSFERASE 1"/>
    <property type="match status" value="1"/>
</dbReference>
<dbReference type="EC" id="2.4.1.227" evidence="10"/>
<evidence type="ECO:0000256" key="8">
    <source>
        <dbReference type="ARBA" id="ARBA00023306"/>
    </source>
</evidence>
<dbReference type="GO" id="GO:0009252">
    <property type="term" value="P:peptidoglycan biosynthetic process"/>
    <property type="evidence" value="ECO:0007669"/>
    <property type="project" value="UniProtKB-UniRule"/>
</dbReference>
<evidence type="ECO:0000313" key="14">
    <source>
        <dbReference type="Proteomes" id="UP000228996"/>
    </source>
</evidence>
<feature type="domain" description="Glycosyltransferase family 28 N-terminal" evidence="11">
    <location>
        <begin position="8"/>
        <end position="147"/>
    </location>
</feature>
<dbReference type="GO" id="GO:0051301">
    <property type="term" value="P:cell division"/>
    <property type="evidence" value="ECO:0007669"/>
    <property type="project" value="UniProtKB-KW"/>
</dbReference>
<gene>
    <name evidence="10" type="primary">murG</name>
    <name evidence="13" type="ORF">COT44_04640</name>
</gene>
<dbReference type="InterPro" id="IPR007235">
    <property type="entry name" value="Glyco_trans_28_C"/>
</dbReference>
<comment type="function">
    <text evidence="10">Cell wall formation. Catalyzes the transfer of a GlcNAc subunit on undecaprenyl-pyrophosphoryl-MurNAc-pentapeptide (lipid intermediate I) to form undecaprenyl-pyrophosphoryl-MurNAc-(pentapeptide)GlcNAc (lipid intermediate II).</text>
</comment>
<evidence type="ECO:0000256" key="5">
    <source>
        <dbReference type="ARBA" id="ARBA00022960"/>
    </source>
</evidence>
<dbReference type="GO" id="GO:0071555">
    <property type="term" value="P:cell wall organization"/>
    <property type="evidence" value="ECO:0007669"/>
    <property type="project" value="UniProtKB-KW"/>
</dbReference>
<evidence type="ECO:0000256" key="9">
    <source>
        <dbReference type="ARBA" id="ARBA00023316"/>
    </source>
</evidence>
<proteinExistence type="inferred from homology"/>
<dbReference type="HAMAP" id="MF_00033">
    <property type="entry name" value="MurG"/>
    <property type="match status" value="1"/>
</dbReference>
<comment type="caution">
    <text evidence="10">Lacks conserved residue(s) required for the propagation of feature annotation.</text>
</comment>
<dbReference type="PANTHER" id="PTHR21015:SF22">
    <property type="entry name" value="GLYCOSYLTRANSFERASE"/>
    <property type="match status" value="1"/>
</dbReference>
<comment type="caution">
    <text evidence="13">The sequence shown here is derived from an EMBL/GenBank/DDBJ whole genome shotgun (WGS) entry which is preliminary data.</text>
</comment>
<dbReference type="InterPro" id="IPR006009">
    <property type="entry name" value="GlcNAc_MurG"/>
</dbReference>
<sequence>MMKKIVITGGHLTPAQAVISELKKGGGWEIYYFGRKHSLEGDKTASVESKVIPELGATFISITTGRLQRQFSRYTIPSLLRIPLGLIQSFYWLWKIKPNVVCSFGGYVSVPVVFSAWILRIPILTHEQTITFGLSSKINSLFVNKIAVSFSDSVKHFPADKVVLTGNPIRQEIFIRNSKFPYRVNEIRNSKLPIIYITGGNQGSRLINNAVLGCLPELLKKYAVIHQCGELDYEKLNKDFGPNYLLFPYINSQQIGWVMNHANLIVSRAGANTVCEVAALGKPTLFIPIPWTYQDEQTKNALMLKKIGIAEILYQKDLTSSTLLEKINKMMEKIDQYHQNGSQAKKLIKLNAAEILVNNLNEIAKK</sequence>
<feature type="binding site" evidence="10">
    <location>
        <begin position="8"/>
        <end position="10"/>
    </location>
    <ligand>
        <name>UDP-N-acetyl-alpha-D-glucosamine</name>
        <dbReference type="ChEBI" id="CHEBI:57705"/>
    </ligand>
</feature>
<keyword evidence="4 10" id="KW-0808">Transferase</keyword>
<evidence type="ECO:0000256" key="10">
    <source>
        <dbReference type="HAMAP-Rule" id="MF_00033"/>
    </source>
</evidence>
<dbReference type="Gene3D" id="3.40.50.2000">
    <property type="entry name" value="Glycogen Phosphorylase B"/>
    <property type="match status" value="2"/>
</dbReference>
<organism evidence="13 14">
    <name type="scientific">Candidatus Shapirobacteria bacterium CG08_land_8_20_14_0_20_39_18</name>
    <dbReference type="NCBI Taxonomy" id="1974883"/>
    <lineage>
        <taxon>Bacteria</taxon>
        <taxon>Candidatus Shapironibacteriota</taxon>
    </lineage>
</organism>
<evidence type="ECO:0000256" key="1">
    <source>
        <dbReference type="ARBA" id="ARBA00022475"/>
    </source>
</evidence>
<evidence type="ECO:0000256" key="6">
    <source>
        <dbReference type="ARBA" id="ARBA00022984"/>
    </source>
</evidence>
<dbReference type="GO" id="GO:0008360">
    <property type="term" value="P:regulation of cell shape"/>
    <property type="evidence" value="ECO:0007669"/>
    <property type="project" value="UniProtKB-KW"/>
</dbReference>
<dbReference type="GO" id="GO:0005975">
    <property type="term" value="P:carbohydrate metabolic process"/>
    <property type="evidence" value="ECO:0007669"/>
    <property type="project" value="InterPro"/>
</dbReference>
<keyword evidence="7 10" id="KW-0472">Membrane</keyword>
<keyword evidence="1 10" id="KW-1003">Cell membrane</keyword>
<dbReference type="SUPFAM" id="SSF53756">
    <property type="entry name" value="UDP-Glycosyltransferase/glycogen phosphorylase"/>
    <property type="match status" value="1"/>
</dbReference>
<feature type="binding site" evidence="10">
    <location>
        <position position="170"/>
    </location>
    <ligand>
        <name>UDP-N-acetyl-alpha-D-glucosamine</name>
        <dbReference type="ChEBI" id="CHEBI:57705"/>
    </ligand>
</feature>
<dbReference type="InterPro" id="IPR004276">
    <property type="entry name" value="GlycoTrans_28_N"/>
</dbReference>
<comment type="catalytic activity">
    <reaction evidence="10">
        <text>di-trans,octa-cis-undecaprenyl diphospho-N-acetyl-alpha-D-muramoyl-L-alanyl-D-glutamyl-meso-2,6-diaminopimeloyl-D-alanyl-D-alanine + UDP-N-acetyl-alpha-D-glucosamine = di-trans,octa-cis-undecaprenyl diphospho-[N-acetyl-alpha-D-glucosaminyl-(1-&gt;4)]-N-acetyl-alpha-D-muramoyl-L-alanyl-D-glutamyl-meso-2,6-diaminopimeloyl-D-alanyl-D-alanine + UDP + H(+)</text>
        <dbReference type="Rhea" id="RHEA:31227"/>
        <dbReference type="ChEBI" id="CHEBI:15378"/>
        <dbReference type="ChEBI" id="CHEBI:57705"/>
        <dbReference type="ChEBI" id="CHEBI:58223"/>
        <dbReference type="ChEBI" id="CHEBI:61387"/>
        <dbReference type="ChEBI" id="CHEBI:61388"/>
        <dbReference type="EC" id="2.4.1.227"/>
    </reaction>
</comment>
<keyword evidence="5 10" id="KW-0133">Cell shape</keyword>
<evidence type="ECO:0000256" key="2">
    <source>
        <dbReference type="ARBA" id="ARBA00022618"/>
    </source>
</evidence>
<protein>
    <recommendedName>
        <fullName evidence="10">UDP-N-acetylglucosamine--N-acetylmuramyl-(pentapeptide) pyrophosphoryl-undecaprenol N-acetylglucosamine transferase</fullName>
        <ecNumber evidence="10">2.4.1.227</ecNumber>
    </recommendedName>
    <alternativeName>
        <fullName evidence="10">Undecaprenyl-PP-MurNAc-pentapeptide-UDPGlcNAc GlcNAc transferase</fullName>
    </alternativeName>
</protein>
<feature type="domain" description="Glycosyl transferase family 28 C-terminal" evidence="12">
    <location>
        <begin position="194"/>
        <end position="350"/>
    </location>
</feature>
<dbReference type="Pfam" id="PF04101">
    <property type="entry name" value="Glyco_tran_28_C"/>
    <property type="match status" value="1"/>
</dbReference>
<evidence type="ECO:0000256" key="3">
    <source>
        <dbReference type="ARBA" id="ARBA00022676"/>
    </source>
</evidence>
<dbReference type="AlphaFoldDB" id="A0A2M6XC10"/>
<evidence type="ECO:0000256" key="4">
    <source>
        <dbReference type="ARBA" id="ARBA00022679"/>
    </source>
</evidence>
<dbReference type="UniPathway" id="UPA00219"/>
<comment type="subcellular location">
    <subcellularLocation>
        <location evidence="10">Cell membrane</location>
        <topology evidence="10">Peripheral membrane protein</topology>
        <orientation evidence="10">Cytoplasmic side</orientation>
    </subcellularLocation>
</comment>
<evidence type="ECO:0000256" key="7">
    <source>
        <dbReference type="ARBA" id="ARBA00023136"/>
    </source>
</evidence>
<accession>A0A2M6XC10</accession>
<feature type="binding site" evidence="10">
    <location>
        <position position="297"/>
    </location>
    <ligand>
        <name>UDP-N-acetyl-alpha-D-glucosamine</name>
        <dbReference type="ChEBI" id="CHEBI:57705"/>
    </ligand>
</feature>
<keyword evidence="2 10" id="KW-0132">Cell division</keyword>
<keyword evidence="8 10" id="KW-0131">Cell cycle</keyword>
<name>A0A2M6XC10_9BACT</name>